<protein>
    <recommendedName>
        <fullName evidence="1">DUF6884 domain-containing protein</fullName>
    </recommendedName>
</protein>
<accession>A0A1N7EKG3</accession>
<gene>
    <name evidence="2" type="ORF">SAMN05421858_4323</name>
</gene>
<reference evidence="3" key="1">
    <citation type="submission" date="2017-01" db="EMBL/GenBank/DDBJ databases">
        <authorList>
            <person name="Varghese N."/>
            <person name="Submissions S."/>
        </authorList>
    </citation>
    <scope>NUCLEOTIDE SEQUENCE [LARGE SCALE GENOMIC DNA]</scope>
    <source>
        <strain evidence="3">CGMCC 1.7737</strain>
    </source>
</reference>
<dbReference type="RefSeq" id="WP_076432513.1">
    <property type="nucleotide sequence ID" value="NZ_FTNO01000006.1"/>
</dbReference>
<dbReference type="Proteomes" id="UP000186914">
    <property type="component" value="Unassembled WGS sequence"/>
</dbReference>
<proteinExistence type="predicted"/>
<evidence type="ECO:0000313" key="3">
    <source>
        <dbReference type="Proteomes" id="UP000186914"/>
    </source>
</evidence>
<sequence length="154" mass="17759">MRILGVVHGGSTQQNEKLPARVQYKSGYYGLKAEYAEKCCDDWVIISEKHGIISPEKEIKPYNTHIDDLSGLNLQNWRKEVQTGIDQTLFDKDGSLQFDKMVFLASGNFIKKIEPVIKQTKSYNVEVESPLPDQGRIGYQQQWLRNQIDRTRRA</sequence>
<name>A0A1N7EKG3_9EURY</name>
<feature type="domain" description="DUF6884" evidence="1">
    <location>
        <begin position="7"/>
        <end position="145"/>
    </location>
</feature>
<dbReference type="Pfam" id="PF21818">
    <property type="entry name" value="DUF6884"/>
    <property type="match status" value="1"/>
</dbReference>
<evidence type="ECO:0000259" key="1">
    <source>
        <dbReference type="Pfam" id="PF21818"/>
    </source>
</evidence>
<keyword evidence="3" id="KW-1185">Reference proteome</keyword>
<dbReference type="EMBL" id="FTNO01000006">
    <property type="protein sequence ID" value="SIR88435.1"/>
    <property type="molecule type" value="Genomic_DNA"/>
</dbReference>
<dbReference type="InterPro" id="IPR049251">
    <property type="entry name" value="DUF6884"/>
</dbReference>
<dbReference type="OrthoDB" id="206471at2157"/>
<organism evidence="2 3">
    <name type="scientific">Haladaptatus litoreus</name>
    <dbReference type="NCBI Taxonomy" id="553468"/>
    <lineage>
        <taxon>Archaea</taxon>
        <taxon>Methanobacteriati</taxon>
        <taxon>Methanobacteriota</taxon>
        <taxon>Stenosarchaea group</taxon>
        <taxon>Halobacteria</taxon>
        <taxon>Halobacteriales</taxon>
        <taxon>Haladaptataceae</taxon>
        <taxon>Haladaptatus</taxon>
    </lineage>
</organism>
<evidence type="ECO:0000313" key="2">
    <source>
        <dbReference type="EMBL" id="SIR88435.1"/>
    </source>
</evidence>
<dbReference type="AlphaFoldDB" id="A0A1N7EKG3"/>